<evidence type="ECO:0000256" key="1">
    <source>
        <dbReference type="SAM" id="Coils"/>
    </source>
</evidence>
<evidence type="ECO:0000313" key="2">
    <source>
        <dbReference type="EMBL" id="QWY77793.1"/>
    </source>
</evidence>
<reference evidence="2" key="1">
    <citation type="submission" date="2021-02" db="EMBL/GenBank/DDBJ databases">
        <title>Comparative genomics of Ferrovum myxofaciens strains, predominant extremophile bacteria forming large biofilm stalactites in acid mine ecosystems.</title>
        <authorList>
            <person name="Burkartova K."/>
            <person name="Ridl J."/>
            <person name="Pajer P."/>
            <person name="Falteisek L."/>
        </authorList>
    </citation>
    <scope>NUCLEOTIDE SEQUENCE</scope>
    <source>
        <strain evidence="2">MI1III</strain>
    </source>
</reference>
<protein>
    <submittedName>
        <fullName evidence="2">Uncharacterized protein</fullName>
    </submittedName>
</protein>
<dbReference type="RefSeq" id="WP_273145250.1">
    <property type="nucleotide sequence ID" value="NZ_CP053675.1"/>
</dbReference>
<feature type="coiled-coil region" evidence="1">
    <location>
        <begin position="184"/>
        <end position="213"/>
    </location>
</feature>
<sequence length="234" mass="26141">MANKHDLLTLDYCVKSTAKMNILDKTLTKEKNQNRFEEENKVALETIGNYLQANIIKSPRLAIKKLSSCKELAALPRNPTSLYLTLTLSGYGSLNERWKKLFIGSGIIEGTVQGVVVGTATQNPWLGIAIATEEFGQEYLTWSGIDWLMGETYAPVTLEGELVLPGNGSDQQTIWKDSSFVTENDNELKNMTKAEKKKKEVQLTASLHKAEKEVMSSLNDYLGKEVLEPIRNPE</sequence>
<accession>A0A9E6MYI2</accession>
<keyword evidence="1" id="KW-0175">Coiled coil</keyword>
<name>A0A9E6MYI2_9PROT</name>
<evidence type="ECO:0000313" key="3">
    <source>
        <dbReference type="Proteomes" id="UP000683551"/>
    </source>
</evidence>
<dbReference type="AlphaFoldDB" id="A0A9E6MYI2"/>
<dbReference type="Proteomes" id="UP000683551">
    <property type="component" value="Chromosome"/>
</dbReference>
<dbReference type="EMBL" id="CP071137">
    <property type="protein sequence ID" value="QWY77793.1"/>
    <property type="molecule type" value="Genomic_DNA"/>
</dbReference>
<gene>
    <name evidence="2" type="ORF">JZL65_01515</name>
</gene>
<proteinExistence type="predicted"/>
<organism evidence="2 3">
    <name type="scientific">Ferrovum myxofaciens</name>
    <dbReference type="NCBI Taxonomy" id="416213"/>
    <lineage>
        <taxon>Bacteria</taxon>
        <taxon>Pseudomonadati</taxon>
        <taxon>Pseudomonadota</taxon>
        <taxon>Betaproteobacteria</taxon>
        <taxon>Ferrovales</taxon>
        <taxon>Ferrovaceae</taxon>
        <taxon>Ferrovum</taxon>
    </lineage>
</organism>